<feature type="region of interest" description="Disordered" evidence="3">
    <location>
        <begin position="276"/>
        <end position="301"/>
    </location>
</feature>
<feature type="compositionally biased region" description="Polar residues" evidence="3">
    <location>
        <begin position="54"/>
        <end position="66"/>
    </location>
</feature>
<feature type="region of interest" description="Disordered" evidence="3">
    <location>
        <begin position="54"/>
        <end position="77"/>
    </location>
</feature>
<name>A0A8J6KSR3_MICOH</name>
<comment type="caution">
    <text evidence="4">The sequence shown here is derived from an EMBL/GenBank/DDBJ whole genome shotgun (WGS) entry which is preliminary data.</text>
</comment>
<evidence type="ECO:0000256" key="2">
    <source>
        <dbReference type="SAM" id="Coils"/>
    </source>
</evidence>
<dbReference type="EMBL" id="JAATJU010023400">
    <property type="protein sequence ID" value="KAH0507759.1"/>
    <property type="molecule type" value="Genomic_DNA"/>
</dbReference>
<evidence type="ECO:0000313" key="4">
    <source>
        <dbReference type="EMBL" id="KAH0507759.1"/>
    </source>
</evidence>
<feature type="region of interest" description="Disordered" evidence="3">
    <location>
        <begin position="1"/>
        <end position="21"/>
    </location>
</feature>
<feature type="coiled-coil region" evidence="2">
    <location>
        <begin position="502"/>
        <end position="848"/>
    </location>
</feature>
<gene>
    <name evidence="4" type="ORF">LTLLF_166845</name>
</gene>
<dbReference type="PANTHER" id="PTHR32083:SF32">
    <property type="entry name" value="COILED-COIL DOMAIN-CONTAINING PROTEIN 110"/>
    <property type="match status" value="1"/>
</dbReference>
<evidence type="ECO:0000256" key="3">
    <source>
        <dbReference type="SAM" id="MobiDB-lite"/>
    </source>
</evidence>
<proteinExistence type="predicted"/>
<protein>
    <submittedName>
        <fullName evidence="4">Coiled-coil domain-containing protein 110</fullName>
    </submittedName>
</protein>
<keyword evidence="1 2" id="KW-0175">Coiled coil</keyword>
<feature type="compositionally biased region" description="Pro residues" evidence="3">
    <location>
        <begin position="276"/>
        <end position="287"/>
    </location>
</feature>
<sequence length="900" mass="102682">MKTNQVFPPQQLKEKGGDGRGFLTTPLLGNGMLQLETAELTAWGKAVDRQILNNRNEPRLPSSSSPKAVLGSVPEKRLEEEDEVDSVLLSASKILNSSEGVKECGVSEPEYGRISEPENQIQPQSALKVLQHQLQSFQALRMQTLENVSMVQSEISEILNKSIVEVETPQLNSEKTVVFSMHPERDLPNEKQEEMLSIKKSHFEDPKALHSLAENVSSNNGSNISQSINIPPQIQVKDMSPLESLRPAAHNLPPNTAIGTSDQPDTVKILSLHRIPPPIPQTVPPQTAPETLEKSTVPAPSQKREFCENLDDICHSIKQMKEELQKSDHRELALTNELHTFRADANRQSHGRYELFPLQSSKLNFIQEANMEVNLSEDLKSKRISELEALVSKLLPLRETVSTLHLNFCRKCKKLSRSEICRGKRAEKSKDIPITSKNIMDLKFHARAPRHTLSFLDPVKHEKKDKEEQPLAVNQGPITFETEKTPKDTCVPEQCVAKIHYLQNYLKESMQNQKKVTELENENLALRTKMKPLIFTTQSLIQRVETYEKQLRSLVEEKSALQAKLAKAAEENHDCLRELKKIVSTYNVLQGQHKMLEEKNSQLSLEKQQMTETVDHLKSRDHKSQNDVAVLKNENNRMNIEIEAMKANILLLQDEREMLEKNMYQLLKDKGSLESDLKESELETLQLKEKERLAEAEQQSLLHMLEAAKTKNLNLEATLQESASARQTLERELEAFQNYQSAAEENLRKEIKSAKSEASIYKNNLAEISKECEMLSKMVLEIKTDNQILKEELKKHSQENTKFENSISRLTEDKVLLENYARSIENERDTLEFEMRNLQREYLSLSDRVSSHNNSPTKSASISRREKFYFDNCAAYEDASSPRSRHLAPDLKGVYVLTDK</sequence>
<reference evidence="4" key="1">
    <citation type="submission" date="2020-03" db="EMBL/GenBank/DDBJ databases">
        <title>Studies in the Genomics of Life Span.</title>
        <authorList>
            <person name="Glass D."/>
        </authorList>
    </citation>
    <scope>NUCLEOTIDE SEQUENCE</scope>
    <source>
        <strain evidence="4">LTLLF</strain>
        <tissue evidence="4">Muscle</tissue>
    </source>
</reference>
<dbReference type="GO" id="GO:0005856">
    <property type="term" value="C:cytoskeleton"/>
    <property type="evidence" value="ECO:0007669"/>
    <property type="project" value="TreeGrafter"/>
</dbReference>
<dbReference type="PANTHER" id="PTHR32083">
    <property type="entry name" value="CILIA AND FLAGELLA-ASSOCIATED PROTEIN 58-RELATED"/>
    <property type="match status" value="1"/>
</dbReference>
<dbReference type="Proteomes" id="UP000710432">
    <property type="component" value="Unassembled WGS sequence"/>
</dbReference>
<accession>A0A8J6KSR3</accession>
<evidence type="ECO:0000313" key="5">
    <source>
        <dbReference type="Proteomes" id="UP000710432"/>
    </source>
</evidence>
<organism evidence="4 5">
    <name type="scientific">Microtus ochrogaster</name>
    <name type="common">Prairie vole</name>
    <dbReference type="NCBI Taxonomy" id="79684"/>
    <lineage>
        <taxon>Eukaryota</taxon>
        <taxon>Metazoa</taxon>
        <taxon>Chordata</taxon>
        <taxon>Craniata</taxon>
        <taxon>Vertebrata</taxon>
        <taxon>Euteleostomi</taxon>
        <taxon>Mammalia</taxon>
        <taxon>Eutheria</taxon>
        <taxon>Euarchontoglires</taxon>
        <taxon>Glires</taxon>
        <taxon>Rodentia</taxon>
        <taxon>Myomorpha</taxon>
        <taxon>Muroidea</taxon>
        <taxon>Cricetidae</taxon>
        <taxon>Arvicolinae</taxon>
        <taxon>Microtus</taxon>
    </lineage>
</organism>
<evidence type="ECO:0000256" key="1">
    <source>
        <dbReference type="ARBA" id="ARBA00023054"/>
    </source>
</evidence>
<dbReference type="AlphaFoldDB" id="A0A8J6KSR3"/>